<dbReference type="SUPFAM" id="SSF47353">
    <property type="entry name" value="Retrovirus capsid dimerization domain-like"/>
    <property type="match status" value="1"/>
</dbReference>
<accession>A0A8T0BWL2</accession>
<evidence type="ECO:0000313" key="2">
    <source>
        <dbReference type="Proteomes" id="UP000606274"/>
    </source>
</evidence>
<dbReference type="PANTHER" id="PTHR46888">
    <property type="entry name" value="ZINC KNUCKLE DOMAINCONTAINING PROTEIN-RELATED"/>
    <property type="match status" value="1"/>
</dbReference>
<dbReference type="AlphaFoldDB" id="A0A8T0BWL2"/>
<evidence type="ECO:0008006" key="3">
    <source>
        <dbReference type="Google" id="ProtNLM"/>
    </source>
</evidence>
<evidence type="ECO:0000313" key="1">
    <source>
        <dbReference type="EMBL" id="KAF7711489.1"/>
    </source>
</evidence>
<comment type="caution">
    <text evidence="1">The sequence shown here is derived from an EMBL/GenBank/DDBJ whole genome shotgun (WGS) entry which is preliminary data.</text>
</comment>
<gene>
    <name evidence="1" type="ORF">HF521_000500</name>
</gene>
<organism evidence="1 2">
    <name type="scientific">Silurus meridionalis</name>
    <name type="common">Southern catfish</name>
    <name type="synonym">Silurus soldatovi meridionalis</name>
    <dbReference type="NCBI Taxonomy" id="175797"/>
    <lineage>
        <taxon>Eukaryota</taxon>
        <taxon>Metazoa</taxon>
        <taxon>Chordata</taxon>
        <taxon>Craniata</taxon>
        <taxon>Vertebrata</taxon>
        <taxon>Euteleostomi</taxon>
        <taxon>Actinopterygii</taxon>
        <taxon>Neopterygii</taxon>
        <taxon>Teleostei</taxon>
        <taxon>Ostariophysi</taxon>
        <taxon>Siluriformes</taxon>
        <taxon>Siluridae</taxon>
        <taxon>Silurus</taxon>
    </lineage>
</organism>
<protein>
    <recommendedName>
        <fullName evidence="3">SCAN box domain-containing protein</fullName>
    </recommendedName>
</protein>
<dbReference type="Proteomes" id="UP000606274">
    <property type="component" value="Unassembled WGS sequence"/>
</dbReference>
<sequence>SRHIGLVPLFRENEVDAYFAVFERIATTFNWPKSLWTLLLQCKLSGKAQEACSALNLEQSLDYEQTYVEFAREKTTLLDKWCSASGVRNFNQLKLILLEEFKSCLHEQLVVHLNEQKIDTLAKAAIFADKFVLTHKVIF</sequence>
<reference evidence="1" key="1">
    <citation type="submission" date="2020-08" db="EMBL/GenBank/DDBJ databases">
        <title>Chromosome-level assembly of Southern catfish (Silurus meridionalis) provides insights into visual adaptation to the nocturnal and benthic lifestyles.</title>
        <authorList>
            <person name="Zhang Y."/>
            <person name="Wang D."/>
            <person name="Peng Z."/>
        </authorList>
    </citation>
    <scope>NUCLEOTIDE SEQUENCE</scope>
    <source>
        <strain evidence="1">SWU-2019-XX</strain>
        <tissue evidence="1">Muscle</tissue>
    </source>
</reference>
<proteinExistence type="predicted"/>
<dbReference type="InterPro" id="IPR038269">
    <property type="entry name" value="SCAN_sf"/>
</dbReference>
<dbReference type="EMBL" id="JABFDY010000001">
    <property type="protein sequence ID" value="KAF7711489.1"/>
    <property type="molecule type" value="Genomic_DNA"/>
</dbReference>
<dbReference type="PANTHER" id="PTHR46888:SF13">
    <property type="entry name" value="RIBONUCLEASE H"/>
    <property type="match status" value="1"/>
</dbReference>
<feature type="non-terminal residue" evidence="1">
    <location>
        <position position="139"/>
    </location>
</feature>
<feature type="non-terminal residue" evidence="1">
    <location>
        <position position="1"/>
    </location>
</feature>
<name>A0A8T0BWL2_SILME</name>
<keyword evidence="2" id="KW-1185">Reference proteome</keyword>
<dbReference type="Gene3D" id="1.10.4020.10">
    <property type="entry name" value="DNA breaking-rejoining enzymes"/>
    <property type="match status" value="1"/>
</dbReference>